<proteinExistence type="predicted"/>
<evidence type="ECO:0000313" key="3">
    <source>
        <dbReference type="Proteomes" id="UP000002669"/>
    </source>
</evidence>
<gene>
    <name evidence="2" type="ORF">MGYG_08980</name>
</gene>
<evidence type="ECO:0000256" key="1">
    <source>
        <dbReference type="SAM" id="Phobius"/>
    </source>
</evidence>
<dbReference type="RefSeq" id="XP_003174969.1">
    <property type="nucleotide sequence ID" value="XM_003174921.1"/>
</dbReference>
<keyword evidence="3" id="KW-1185">Reference proteome</keyword>
<protein>
    <submittedName>
        <fullName evidence="2">Uncharacterized protein</fullName>
    </submittedName>
</protein>
<dbReference type="GeneID" id="10030271"/>
<sequence length="95" mass="9778">MVSQPRGFPVEAAGICLESDQPTSQQANGAIASGAAPAASSAPPARLSSCFFISCSSRSPALHLFVLLLWLAFSGFWLLAAPSLAPPPLLSRAPK</sequence>
<keyword evidence="1" id="KW-0812">Transmembrane</keyword>
<name>E4UMX2_ARTGP</name>
<dbReference type="HOGENOM" id="CLU_2372359_0_0_1"/>
<accession>E4UMX2</accession>
<feature type="transmembrane region" description="Helical" evidence="1">
    <location>
        <begin position="61"/>
        <end position="80"/>
    </location>
</feature>
<reference evidence="3" key="1">
    <citation type="journal article" date="2012" name="MBio">
        <title>Comparative genome analysis of Trichophyton rubrum and related dermatophytes reveals candidate genes involved in infection.</title>
        <authorList>
            <person name="Martinez D.A."/>
            <person name="Oliver B.G."/>
            <person name="Graeser Y."/>
            <person name="Goldberg J.M."/>
            <person name="Li W."/>
            <person name="Martinez-Rossi N.M."/>
            <person name="Monod M."/>
            <person name="Shelest E."/>
            <person name="Barton R.C."/>
            <person name="Birch E."/>
            <person name="Brakhage A.A."/>
            <person name="Chen Z."/>
            <person name="Gurr S.J."/>
            <person name="Heiman D."/>
            <person name="Heitman J."/>
            <person name="Kosti I."/>
            <person name="Rossi A."/>
            <person name="Saif S."/>
            <person name="Samalova M."/>
            <person name="Saunders C.W."/>
            <person name="Shea T."/>
            <person name="Summerbell R.C."/>
            <person name="Xu J."/>
            <person name="Young S."/>
            <person name="Zeng Q."/>
            <person name="Birren B.W."/>
            <person name="Cuomo C.A."/>
            <person name="White T.C."/>
        </authorList>
    </citation>
    <scope>NUCLEOTIDE SEQUENCE [LARGE SCALE GENOMIC DNA]</scope>
    <source>
        <strain evidence="3">ATCC MYA-4604 / CBS 118893</strain>
    </source>
</reference>
<dbReference type="EMBL" id="DS989823">
    <property type="protein sequence ID" value="EFQ99486.1"/>
    <property type="molecule type" value="Genomic_DNA"/>
</dbReference>
<evidence type="ECO:0000313" key="2">
    <source>
        <dbReference type="EMBL" id="EFQ99486.1"/>
    </source>
</evidence>
<dbReference type="VEuPathDB" id="FungiDB:MGYG_08980"/>
<dbReference type="InParanoid" id="E4UMX2"/>
<organism evidence="3">
    <name type="scientific">Arthroderma gypseum (strain ATCC MYA-4604 / CBS 118893)</name>
    <name type="common">Microsporum gypseum</name>
    <dbReference type="NCBI Taxonomy" id="535722"/>
    <lineage>
        <taxon>Eukaryota</taxon>
        <taxon>Fungi</taxon>
        <taxon>Dikarya</taxon>
        <taxon>Ascomycota</taxon>
        <taxon>Pezizomycotina</taxon>
        <taxon>Eurotiomycetes</taxon>
        <taxon>Eurotiomycetidae</taxon>
        <taxon>Onygenales</taxon>
        <taxon>Arthrodermataceae</taxon>
        <taxon>Nannizzia</taxon>
    </lineage>
</organism>
<dbReference type="AlphaFoldDB" id="E4UMX2"/>
<keyword evidence="1" id="KW-0472">Membrane</keyword>
<dbReference type="Proteomes" id="UP000002669">
    <property type="component" value="Unassembled WGS sequence"/>
</dbReference>
<keyword evidence="1" id="KW-1133">Transmembrane helix</keyword>